<organism evidence="2 3">
    <name type="scientific">Streptomyces violaceusniger</name>
    <dbReference type="NCBI Taxonomy" id="68280"/>
    <lineage>
        <taxon>Bacteria</taxon>
        <taxon>Bacillati</taxon>
        <taxon>Actinomycetota</taxon>
        <taxon>Actinomycetes</taxon>
        <taxon>Kitasatosporales</taxon>
        <taxon>Streptomycetaceae</taxon>
        <taxon>Streptomyces</taxon>
        <taxon>Streptomyces violaceusniger group</taxon>
    </lineage>
</organism>
<gene>
    <name evidence="2" type="ORF">SVIO_090130</name>
</gene>
<evidence type="ECO:0000256" key="1">
    <source>
        <dbReference type="SAM" id="MobiDB-lite"/>
    </source>
</evidence>
<feature type="compositionally biased region" description="Basic and acidic residues" evidence="1">
    <location>
        <begin position="115"/>
        <end position="124"/>
    </location>
</feature>
<name>A0A4D4LGX7_STRVO</name>
<feature type="region of interest" description="Disordered" evidence="1">
    <location>
        <begin position="69"/>
        <end position="141"/>
    </location>
</feature>
<evidence type="ECO:0000313" key="3">
    <source>
        <dbReference type="Proteomes" id="UP000301309"/>
    </source>
</evidence>
<dbReference type="Proteomes" id="UP000301309">
    <property type="component" value="Unassembled WGS sequence"/>
</dbReference>
<feature type="compositionally biased region" description="Gly residues" evidence="1">
    <location>
        <begin position="86"/>
        <end position="96"/>
    </location>
</feature>
<accession>A0A4D4LGX7</accession>
<keyword evidence="3" id="KW-1185">Reference proteome</keyword>
<sequence length="141" mass="14424">MEVPGRGQQVRRYVAARGGGECARRGEDGPVVIAGHDDRERCRQAAVQAQSLDVDTVGREPVAQIVSGAVVPDASGEGHAQPQPGGAAGGDRGGSAEGERAAVDELFALAEGEGGVERSDDDVRVGVPDDEQVEGGWHTGS</sequence>
<dbReference type="EMBL" id="BJHW01000002">
    <property type="protein sequence ID" value="GDY58390.1"/>
    <property type="molecule type" value="Genomic_DNA"/>
</dbReference>
<reference evidence="2 3" key="1">
    <citation type="journal article" date="2020" name="Int. J. Syst. Evol. Microbiol.">
        <title>Reclassification of Streptomyces castelarensis and Streptomyces sporoclivatus as later heterotypic synonyms of Streptomyces antimycoticus.</title>
        <authorList>
            <person name="Komaki H."/>
            <person name="Tamura T."/>
        </authorList>
    </citation>
    <scope>NUCLEOTIDE SEQUENCE [LARGE SCALE GENOMIC DNA]</scope>
    <source>
        <strain evidence="2 3">NBRC 13459</strain>
    </source>
</reference>
<dbReference type="AlphaFoldDB" id="A0A4D4LGX7"/>
<comment type="caution">
    <text evidence="2">The sequence shown here is derived from an EMBL/GenBank/DDBJ whole genome shotgun (WGS) entry which is preliminary data.</text>
</comment>
<evidence type="ECO:0000313" key="2">
    <source>
        <dbReference type="EMBL" id="GDY58390.1"/>
    </source>
</evidence>
<protein>
    <submittedName>
        <fullName evidence="2">Uncharacterized protein</fullName>
    </submittedName>
</protein>
<proteinExistence type="predicted"/>